<dbReference type="SUPFAM" id="SSF46955">
    <property type="entry name" value="Putative DNA-binding domain"/>
    <property type="match status" value="1"/>
</dbReference>
<dbReference type="InterPro" id="IPR010093">
    <property type="entry name" value="SinI_DNA-bd"/>
</dbReference>
<name>A0A0W0GHX2_9CHLR</name>
<dbReference type="Proteomes" id="UP000053947">
    <property type="component" value="Unassembled WGS sequence"/>
</dbReference>
<dbReference type="AlphaFoldDB" id="A0A0W0GHX2"/>
<protein>
    <submittedName>
        <fullName evidence="3">DNA binding domain, excisionase family</fullName>
    </submittedName>
</protein>
<evidence type="ECO:0000259" key="2">
    <source>
        <dbReference type="Pfam" id="PF12728"/>
    </source>
</evidence>
<dbReference type="InterPro" id="IPR041657">
    <property type="entry name" value="HTH_17"/>
</dbReference>
<dbReference type="EMBL" id="LFDV01000002">
    <property type="protein sequence ID" value="KTB48157.1"/>
    <property type="molecule type" value="Genomic_DNA"/>
</dbReference>
<dbReference type="GO" id="GO:0003677">
    <property type="term" value="F:DNA binding"/>
    <property type="evidence" value="ECO:0007669"/>
    <property type="project" value="InterPro"/>
</dbReference>
<proteinExistence type="predicted"/>
<comment type="caution">
    <text evidence="3">The sequence shown here is derived from an EMBL/GenBank/DDBJ whole genome shotgun (WGS) entry which is preliminary data.</text>
</comment>
<dbReference type="RefSeq" id="WP_058439186.1">
    <property type="nucleotide sequence ID" value="NZ_KQ758903.1"/>
</dbReference>
<dbReference type="Gene3D" id="1.10.1660.10">
    <property type="match status" value="1"/>
</dbReference>
<dbReference type="InterPro" id="IPR009061">
    <property type="entry name" value="DNA-bd_dom_put_sf"/>
</dbReference>
<evidence type="ECO:0000313" key="3">
    <source>
        <dbReference type="EMBL" id="KTB48157.1"/>
    </source>
</evidence>
<dbReference type="OrthoDB" id="164861at2"/>
<sequence length="83" mass="9291">MVNANRAPVVPMLTSSEVAAILNVHINTVRRWSNQGTLKAYQLGPRGDRRFRREDIEEFLAGHSNQNGEPESQEMNGAADEQN</sequence>
<reference evidence="3 4" key="1">
    <citation type="submission" date="2015-06" db="EMBL/GenBank/DDBJ databases">
        <title>Genome sequence of the organohalide-respiring Dehalogenimonas alkenigignens type strain (IP3-3T).</title>
        <authorList>
            <person name="Key T.A."/>
            <person name="Richmond D.P."/>
            <person name="Bowman K.S."/>
            <person name="Cho Y.-J."/>
            <person name="Chun J."/>
            <person name="da Costa M.S."/>
            <person name="Rainey F.A."/>
            <person name="Moe W.M."/>
        </authorList>
    </citation>
    <scope>NUCLEOTIDE SEQUENCE [LARGE SCALE GENOMIC DNA]</scope>
    <source>
        <strain evidence="3 4">IP3-3</strain>
    </source>
</reference>
<feature type="domain" description="Helix-turn-helix" evidence="2">
    <location>
        <begin position="12"/>
        <end position="63"/>
    </location>
</feature>
<evidence type="ECO:0000256" key="1">
    <source>
        <dbReference type="SAM" id="MobiDB-lite"/>
    </source>
</evidence>
<dbReference type="CDD" id="cd04762">
    <property type="entry name" value="HTH_MerR-trunc"/>
    <property type="match status" value="1"/>
</dbReference>
<evidence type="ECO:0000313" key="4">
    <source>
        <dbReference type="Proteomes" id="UP000053947"/>
    </source>
</evidence>
<dbReference type="Pfam" id="PF12728">
    <property type="entry name" value="HTH_17"/>
    <property type="match status" value="1"/>
</dbReference>
<organism evidence="3 4">
    <name type="scientific">Dehalogenimonas alkenigignens</name>
    <dbReference type="NCBI Taxonomy" id="1217799"/>
    <lineage>
        <taxon>Bacteria</taxon>
        <taxon>Bacillati</taxon>
        <taxon>Chloroflexota</taxon>
        <taxon>Dehalococcoidia</taxon>
        <taxon>Dehalococcoidales</taxon>
        <taxon>Dehalococcoidaceae</taxon>
        <taxon>Dehalogenimonas</taxon>
    </lineage>
</organism>
<accession>A0A0W0GHX2</accession>
<feature type="compositionally biased region" description="Polar residues" evidence="1">
    <location>
        <begin position="63"/>
        <end position="75"/>
    </location>
</feature>
<gene>
    <name evidence="3" type="ORF">DEALK_10020</name>
</gene>
<keyword evidence="4" id="KW-1185">Reference proteome</keyword>
<dbReference type="STRING" id="1217799.DEALK_10020"/>
<feature type="region of interest" description="Disordered" evidence="1">
    <location>
        <begin position="60"/>
        <end position="83"/>
    </location>
</feature>
<dbReference type="PATRIC" id="fig|1217799.6.peg.1032"/>
<dbReference type="NCBIfam" id="TIGR01764">
    <property type="entry name" value="excise"/>
    <property type="match status" value="1"/>
</dbReference>